<dbReference type="AlphaFoldDB" id="A0A371H3K5"/>
<protein>
    <recommendedName>
        <fullName evidence="3">Retrovirus-related Pol polyprotein</fullName>
    </recommendedName>
</protein>
<dbReference type="InterPro" id="IPR043502">
    <property type="entry name" value="DNA/RNA_pol_sf"/>
</dbReference>
<dbReference type="SUPFAM" id="SSF56672">
    <property type="entry name" value="DNA/RNA polymerases"/>
    <property type="match status" value="1"/>
</dbReference>
<dbReference type="Gene3D" id="3.10.10.10">
    <property type="entry name" value="HIV Type 1 Reverse Transcriptase, subunit A, domain 1"/>
    <property type="match status" value="1"/>
</dbReference>
<dbReference type="PANTHER" id="PTHR24559">
    <property type="entry name" value="TRANSPOSON TY3-I GAG-POL POLYPROTEIN"/>
    <property type="match status" value="1"/>
</dbReference>
<feature type="non-terminal residue" evidence="1">
    <location>
        <position position="1"/>
    </location>
</feature>
<dbReference type="EMBL" id="QJKJ01003667">
    <property type="protein sequence ID" value="RDX97398.1"/>
    <property type="molecule type" value="Genomic_DNA"/>
</dbReference>
<dbReference type="InterPro" id="IPR053134">
    <property type="entry name" value="RNA-dir_DNA_polymerase"/>
</dbReference>
<evidence type="ECO:0000313" key="2">
    <source>
        <dbReference type="Proteomes" id="UP000257109"/>
    </source>
</evidence>
<gene>
    <name evidence="1" type="ORF">CR513_19828</name>
</gene>
<comment type="caution">
    <text evidence="1">The sequence shown here is derived from an EMBL/GenBank/DDBJ whole genome shotgun (WGS) entry which is preliminary data.</text>
</comment>
<accession>A0A371H3K5</accession>
<dbReference type="Proteomes" id="UP000257109">
    <property type="component" value="Unassembled WGS sequence"/>
</dbReference>
<reference evidence="1" key="1">
    <citation type="submission" date="2018-05" db="EMBL/GenBank/DDBJ databases">
        <title>Draft genome of Mucuna pruriens seed.</title>
        <authorList>
            <person name="Nnadi N.E."/>
            <person name="Vos R."/>
            <person name="Hasami M.H."/>
            <person name="Devisetty U.K."/>
            <person name="Aguiy J.C."/>
        </authorList>
    </citation>
    <scope>NUCLEOTIDE SEQUENCE [LARGE SCALE GENOMIC DNA]</scope>
    <source>
        <strain evidence="1">JCA_2017</strain>
    </source>
</reference>
<proteinExistence type="predicted"/>
<name>A0A371H3K5_MUCPR</name>
<evidence type="ECO:0000313" key="1">
    <source>
        <dbReference type="EMBL" id="RDX97398.1"/>
    </source>
</evidence>
<dbReference type="OrthoDB" id="1922084at2759"/>
<dbReference type="PANTHER" id="PTHR24559:SF445">
    <property type="entry name" value="RNA-DIRECTED DNA POLYMERASE HOMOLOG"/>
    <property type="match status" value="1"/>
</dbReference>
<sequence length="160" mass="18324">MKNRQDEMVPAQIQNSWRVCINYKKLNQATCKDHFPLPFIAQVLEKLAKKSHYCSLDGFSKYMQIHIASVDQHKMTFTCPFEGIVLGYLVSSRGIEIDKAKVDIIASLPNPASMRCIKNISKIALPLSKLLQKDVDFIFYHPYVEAFQELKKQLTSTSIL</sequence>
<evidence type="ECO:0008006" key="3">
    <source>
        <dbReference type="Google" id="ProtNLM"/>
    </source>
</evidence>
<organism evidence="1 2">
    <name type="scientific">Mucuna pruriens</name>
    <name type="common">Velvet bean</name>
    <name type="synonym">Dolichos pruriens</name>
    <dbReference type="NCBI Taxonomy" id="157652"/>
    <lineage>
        <taxon>Eukaryota</taxon>
        <taxon>Viridiplantae</taxon>
        <taxon>Streptophyta</taxon>
        <taxon>Embryophyta</taxon>
        <taxon>Tracheophyta</taxon>
        <taxon>Spermatophyta</taxon>
        <taxon>Magnoliopsida</taxon>
        <taxon>eudicotyledons</taxon>
        <taxon>Gunneridae</taxon>
        <taxon>Pentapetalae</taxon>
        <taxon>rosids</taxon>
        <taxon>fabids</taxon>
        <taxon>Fabales</taxon>
        <taxon>Fabaceae</taxon>
        <taxon>Papilionoideae</taxon>
        <taxon>50 kb inversion clade</taxon>
        <taxon>NPAAA clade</taxon>
        <taxon>indigoferoid/millettioid clade</taxon>
        <taxon>Phaseoleae</taxon>
        <taxon>Mucuna</taxon>
    </lineage>
</organism>
<dbReference type="InterPro" id="IPR043128">
    <property type="entry name" value="Rev_trsase/Diguanyl_cyclase"/>
</dbReference>
<dbReference type="Gene3D" id="3.30.70.270">
    <property type="match status" value="2"/>
</dbReference>
<keyword evidence="2" id="KW-1185">Reference proteome</keyword>